<dbReference type="EMBL" id="OZ034819">
    <property type="protein sequence ID" value="CAL1398445.1"/>
    <property type="molecule type" value="Genomic_DNA"/>
</dbReference>
<protein>
    <submittedName>
        <fullName evidence="1">Uncharacterized protein</fullName>
    </submittedName>
</protein>
<dbReference type="Proteomes" id="UP001497516">
    <property type="component" value="Chromosome 6"/>
</dbReference>
<keyword evidence="2" id="KW-1185">Reference proteome</keyword>
<accession>A0AAV2FJM2</accession>
<gene>
    <name evidence="1" type="ORF">LTRI10_LOCUS38678</name>
</gene>
<reference evidence="1 2" key="1">
    <citation type="submission" date="2024-04" db="EMBL/GenBank/DDBJ databases">
        <authorList>
            <person name="Fracassetti M."/>
        </authorList>
    </citation>
    <scope>NUCLEOTIDE SEQUENCE [LARGE SCALE GENOMIC DNA]</scope>
</reference>
<name>A0AAV2FJM2_9ROSI</name>
<evidence type="ECO:0000313" key="2">
    <source>
        <dbReference type="Proteomes" id="UP001497516"/>
    </source>
</evidence>
<dbReference type="AlphaFoldDB" id="A0AAV2FJM2"/>
<proteinExistence type="predicted"/>
<organism evidence="1 2">
    <name type="scientific">Linum trigynum</name>
    <dbReference type="NCBI Taxonomy" id="586398"/>
    <lineage>
        <taxon>Eukaryota</taxon>
        <taxon>Viridiplantae</taxon>
        <taxon>Streptophyta</taxon>
        <taxon>Embryophyta</taxon>
        <taxon>Tracheophyta</taxon>
        <taxon>Spermatophyta</taxon>
        <taxon>Magnoliopsida</taxon>
        <taxon>eudicotyledons</taxon>
        <taxon>Gunneridae</taxon>
        <taxon>Pentapetalae</taxon>
        <taxon>rosids</taxon>
        <taxon>fabids</taxon>
        <taxon>Malpighiales</taxon>
        <taxon>Linaceae</taxon>
        <taxon>Linum</taxon>
    </lineage>
</organism>
<sequence>MVTVQAHSDSFQISTSRPIRILVGLAVPLLLLLQLHDSKLAILKQKQSIKVGRRRTDSPESRGSTLNINKRQEEFLRIGNYRATA</sequence>
<evidence type="ECO:0000313" key="1">
    <source>
        <dbReference type="EMBL" id="CAL1398445.1"/>
    </source>
</evidence>